<dbReference type="EMBL" id="CAJNOJ010000424">
    <property type="protein sequence ID" value="CAF1443416.1"/>
    <property type="molecule type" value="Genomic_DNA"/>
</dbReference>
<sequence length="273" mass="31119">MEILNDRAESSRSNEILSRCKLHIIHFEPMDLIKCISHKYASKRFCYKKIITKNNKRIELQNPNPNEALFGVVVDVGDETVVVVGLRVVVKLTTEIFNGSFLNPAILSKFRCPNSYCRFSVLPLSSTSRVKPFSSSSKPDADVLFKFDRSLSAPSTWAFSRFLARGFSFSDSSESDDTTSEITQTYISSAKQSMQMKSKLIIGGKDIVTHTSEQEETLRQKRFVICLLIQVIEISFDGRRLIAEAERRQREVQQRLAEGEEERQTINAKYTNI</sequence>
<evidence type="ECO:0000313" key="2">
    <source>
        <dbReference type="EMBL" id="CAF1443416.1"/>
    </source>
</evidence>
<accession>A0A815P2V4</accession>
<evidence type="ECO:0000256" key="1">
    <source>
        <dbReference type="SAM" id="Coils"/>
    </source>
</evidence>
<proteinExistence type="predicted"/>
<dbReference type="AlphaFoldDB" id="A0A815P2V4"/>
<name>A0A815P2V4_ADIRI</name>
<dbReference type="Proteomes" id="UP000663852">
    <property type="component" value="Unassembled WGS sequence"/>
</dbReference>
<feature type="coiled-coil region" evidence="1">
    <location>
        <begin position="242"/>
        <end position="269"/>
    </location>
</feature>
<evidence type="ECO:0000313" key="3">
    <source>
        <dbReference type="Proteomes" id="UP000663852"/>
    </source>
</evidence>
<gene>
    <name evidence="2" type="ORF">EDS130_LOCUS39034</name>
</gene>
<dbReference type="OrthoDB" id="3176171at2759"/>
<reference evidence="2" key="1">
    <citation type="submission" date="2021-02" db="EMBL/GenBank/DDBJ databases">
        <authorList>
            <person name="Nowell W R."/>
        </authorList>
    </citation>
    <scope>NUCLEOTIDE SEQUENCE</scope>
</reference>
<organism evidence="2 3">
    <name type="scientific">Adineta ricciae</name>
    <name type="common">Rotifer</name>
    <dbReference type="NCBI Taxonomy" id="249248"/>
    <lineage>
        <taxon>Eukaryota</taxon>
        <taxon>Metazoa</taxon>
        <taxon>Spiralia</taxon>
        <taxon>Gnathifera</taxon>
        <taxon>Rotifera</taxon>
        <taxon>Eurotatoria</taxon>
        <taxon>Bdelloidea</taxon>
        <taxon>Adinetida</taxon>
        <taxon>Adinetidae</taxon>
        <taxon>Adineta</taxon>
    </lineage>
</organism>
<comment type="caution">
    <text evidence="2">The sequence shown here is derived from an EMBL/GenBank/DDBJ whole genome shotgun (WGS) entry which is preliminary data.</text>
</comment>
<keyword evidence="1" id="KW-0175">Coiled coil</keyword>
<protein>
    <submittedName>
        <fullName evidence="2">Uncharacterized protein</fullName>
    </submittedName>
</protein>